<keyword evidence="2" id="KW-1185">Reference proteome</keyword>
<dbReference type="EMBL" id="OL770263">
    <property type="protein sequence ID" value="UNI74934.1"/>
    <property type="molecule type" value="Genomic_DNA"/>
</dbReference>
<sequence length="30" mass="3649">MWAMKNTLYTFNFWTCMQCSSFVCVCEPNY</sequence>
<proteinExistence type="predicted"/>
<protein>
    <submittedName>
        <fullName evidence="1">Uncharacterized protein</fullName>
    </submittedName>
</protein>
<organism evidence="1 2">
    <name type="scientific">Acinetobacter phage AbTP3phi1</name>
    <dbReference type="NCBI Taxonomy" id="2920932"/>
    <lineage>
        <taxon>Viruses</taxon>
        <taxon>Duplodnaviria</taxon>
        <taxon>Heunggongvirae</taxon>
        <taxon>Uroviricota</taxon>
        <taxon>Caudoviricetes</taxon>
        <taxon>Autographivirales</taxon>
        <taxon>Autoscriptoviridae</taxon>
        <taxon>Beijerinckvirinae</taxon>
        <taxon>Friunavirus</taxon>
        <taxon>Friunavirus AbTP31</taxon>
    </lineage>
</organism>
<accession>A0AC61TTA0</accession>
<evidence type="ECO:0000313" key="2">
    <source>
        <dbReference type="Proteomes" id="UP000829316"/>
    </source>
</evidence>
<name>A0AC61TTA0_9CAUD</name>
<dbReference type="Proteomes" id="UP000829316">
    <property type="component" value="Segment"/>
</dbReference>
<gene>
    <name evidence="1" type="ORF">CPTAbTP3Phi1_006</name>
</gene>
<evidence type="ECO:0000313" key="1">
    <source>
        <dbReference type="EMBL" id="UNI74934.1"/>
    </source>
</evidence>
<reference evidence="1" key="1">
    <citation type="submission" date="2021-12" db="EMBL/GenBank/DDBJ databases">
        <title>Complete genome sequence of Acinetobacter baumannii phage AbTP3phi1.</title>
        <authorList>
            <person name="Le T."/>
            <person name="Hernandez-Morales A."/>
            <person name="Liu M."/>
            <person name="Gill J."/>
            <person name="Bishop-Lilly K.A."/>
            <person name="Henry M."/>
            <person name="Quinoas J."/>
            <person name="Hamilton T."/>
            <person name="Biswas B."/>
        </authorList>
    </citation>
    <scope>NUCLEOTIDE SEQUENCE</scope>
</reference>